<dbReference type="KEGG" id="cna:AB433_03110"/>
<dbReference type="SUPFAM" id="SSF52540">
    <property type="entry name" value="P-loop containing nucleoside triphosphate hydrolases"/>
    <property type="match status" value="1"/>
</dbReference>
<reference evidence="1 2" key="1">
    <citation type="submission" date="2015-06" db="EMBL/GenBank/DDBJ databases">
        <authorList>
            <person name="Zeng Y."/>
            <person name="Huang Y."/>
        </authorList>
    </citation>
    <scope>NUCLEOTIDE SEQUENCE [LARGE SCALE GENOMIC DNA]</scope>
    <source>
        <strain evidence="1 2">PQ-2</strain>
    </source>
</reference>
<dbReference type="OrthoDB" id="7390113at2"/>
<dbReference type="PATRIC" id="fig|1348774.3.peg.652"/>
<organism evidence="1 2">
    <name type="scientific">Croceicoccus naphthovorans</name>
    <dbReference type="NCBI Taxonomy" id="1348774"/>
    <lineage>
        <taxon>Bacteria</taxon>
        <taxon>Pseudomonadati</taxon>
        <taxon>Pseudomonadota</taxon>
        <taxon>Alphaproteobacteria</taxon>
        <taxon>Sphingomonadales</taxon>
        <taxon>Erythrobacteraceae</taxon>
        <taxon>Croceicoccus</taxon>
    </lineage>
</organism>
<dbReference type="EMBL" id="CP011770">
    <property type="protein sequence ID" value="AKM09187.1"/>
    <property type="molecule type" value="Genomic_DNA"/>
</dbReference>
<keyword evidence="2" id="KW-1185">Reference proteome</keyword>
<dbReference type="Proteomes" id="UP000035287">
    <property type="component" value="Chromosome"/>
</dbReference>
<dbReference type="STRING" id="1348774.AB433_03110"/>
<proteinExistence type="predicted"/>
<evidence type="ECO:0000313" key="1">
    <source>
        <dbReference type="EMBL" id="AKM09187.1"/>
    </source>
</evidence>
<protein>
    <submittedName>
        <fullName evidence="1">ATPase</fullName>
    </submittedName>
</protein>
<name>A0A0G3XDC6_9SPHN</name>
<accession>A0A0G3XDC6</accession>
<gene>
    <name evidence="1" type="ORF">AB433_03110</name>
</gene>
<evidence type="ECO:0000313" key="2">
    <source>
        <dbReference type="Proteomes" id="UP000035287"/>
    </source>
</evidence>
<dbReference type="InterPro" id="IPR027417">
    <property type="entry name" value="P-loop_NTPase"/>
</dbReference>
<dbReference type="AlphaFoldDB" id="A0A0G3XDC6"/>
<sequence length="210" mass="22567">MARPTQIVLPLSGPAREQSIVLGAAIEPVIRAFEDAANWPFRTAILSGPPRSGKSLLARWFAQSGMGTAIDDADMQDEAELFHAWNRAQEGGRPLLLVGPPVPAVWQITLPDLRSRLGAALPLTIGTPDDAMLSALIETHAAGRGLALEDGATTYLVPRVERSFAAVEALVAEIDRLSLERKAPARQAIWREALERLAGRGEAPEQGDLN</sequence>
<dbReference type="Gene3D" id="1.10.8.60">
    <property type="match status" value="1"/>
</dbReference>
<dbReference type="RefSeq" id="WP_047819879.1">
    <property type="nucleotide sequence ID" value="NZ_CP011770.1"/>
</dbReference>